<feature type="transmembrane region" description="Helical" evidence="2">
    <location>
        <begin position="239"/>
        <end position="261"/>
    </location>
</feature>
<dbReference type="Gene3D" id="1.10.3730.20">
    <property type="match status" value="1"/>
</dbReference>
<dbReference type="Proteomes" id="UP000501003">
    <property type="component" value="Chromosome"/>
</dbReference>
<name>A0A7D4PR61_9MICO</name>
<dbReference type="Pfam" id="PF00892">
    <property type="entry name" value="EamA"/>
    <property type="match status" value="2"/>
</dbReference>
<dbReference type="AlphaFoldDB" id="A0A7D4PR61"/>
<protein>
    <submittedName>
        <fullName evidence="4">EamA family transporter</fullName>
    </submittedName>
</protein>
<comment type="similarity">
    <text evidence="1">Belongs to the EamA transporter family.</text>
</comment>
<feature type="domain" description="EamA" evidence="3">
    <location>
        <begin position="2"/>
        <end position="131"/>
    </location>
</feature>
<accession>A0A7D4PR61</accession>
<keyword evidence="2" id="KW-0812">Transmembrane</keyword>
<dbReference type="SUPFAM" id="SSF103481">
    <property type="entry name" value="Multidrug resistance efflux transporter EmrE"/>
    <property type="match status" value="2"/>
</dbReference>
<evidence type="ECO:0000313" key="4">
    <source>
        <dbReference type="EMBL" id="QKJ25806.1"/>
    </source>
</evidence>
<feature type="transmembrane region" description="Helical" evidence="2">
    <location>
        <begin position="64"/>
        <end position="92"/>
    </location>
</feature>
<evidence type="ECO:0000256" key="1">
    <source>
        <dbReference type="ARBA" id="ARBA00007362"/>
    </source>
</evidence>
<dbReference type="InterPro" id="IPR037185">
    <property type="entry name" value="EmrE-like"/>
</dbReference>
<keyword evidence="2" id="KW-0472">Membrane</keyword>
<dbReference type="GO" id="GO:0016020">
    <property type="term" value="C:membrane"/>
    <property type="evidence" value="ECO:0007669"/>
    <property type="project" value="InterPro"/>
</dbReference>
<keyword evidence="5" id="KW-1185">Reference proteome</keyword>
<reference evidence="4 5" key="1">
    <citation type="submission" date="2020-05" db="EMBL/GenBank/DDBJ databases">
        <title>Aquirufa sp. strain 15G-AUS-rot a new Aquirufa species.</title>
        <authorList>
            <person name="Pitt A."/>
            <person name="Hahn M.W."/>
        </authorList>
    </citation>
    <scope>NUCLEOTIDE SEQUENCE [LARGE SCALE GENOMIC DNA]</scope>
    <source>
        <strain evidence="4 5">15G-AUS-rot</strain>
    </source>
</reference>
<evidence type="ECO:0000313" key="5">
    <source>
        <dbReference type="Proteomes" id="UP000501003"/>
    </source>
</evidence>
<feature type="transmembrane region" description="Helical" evidence="2">
    <location>
        <begin position="32"/>
        <end position="52"/>
    </location>
</feature>
<feature type="transmembrane region" description="Helical" evidence="2">
    <location>
        <begin position="145"/>
        <end position="163"/>
    </location>
</feature>
<feature type="domain" description="EamA" evidence="3">
    <location>
        <begin position="145"/>
        <end position="283"/>
    </location>
</feature>
<dbReference type="EMBL" id="CP054056">
    <property type="protein sequence ID" value="QKJ25806.1"/>
    <property type="molecule type" value="Genomic_DNA"/>
</dbReference>
<sequence length="286" mass="29357">MTIIFGLLSAFSYGYADFVGALAAKRVRAISVTTISFSFGLLIALVLSIPIGANYSPAAISTGIYAGVASGIAISCLYAALALGPISIVSPLTAVISAVIPVLFDLATGTQLGPYSILAIVLVLIAVVLVAFVPGPDVRLPSLRAMVFSVGSGLGFAGIFVFLDSAPSDSGLSTLVVMRVVGIALMLLGLSYLFFTSKPAHFLEPQLFSKSLVWLVLLAGSGDVLGNVAFLVATRAGDLAVAAVLTSLYPVGTILLARIVLKERIAKSQTVGIFLAMAACGLLAMN</sequence>
<dbReference type="RefSeq" id="WP_173494102.1">
    <property type="nucleotide sequence ID" value="NZ_CP054056.1"/>
</dbReference>
<evidence type="ECO:0000259" key="3">
    <source>
        <dbReference type="Pfam" id="PF00892"/>
    </source>
</evidence>
<organism evidence="4 5">
    <name type="scientific">Aquiluna borgnonia</name>
    <dbReference type="NCBI Taxonomy" id="2499157"/>
    <lineage>
        <taxon>Bacteria</taxon>
        <taxon>Bacillati</taxon>
        <taxon>Actinomycetota</taxon>
        <taxon>Actinomycetes</taxon>
        <taxon>Micrococcales</taxon>
        <taxon>Microbacteriaceae</taxon>
        <taxon>Luna cluster</taxon>
        <taxon>Luna-1 subcluster</taxon>
        <taxon>Aquiluna</taxon>
    </lineage>
</organism>
<gene>
    <name evidence="4" type="ORF">HRU87_06540</name>
</gene>
<feature type="transmembrane region" description="Helical" evidence="2">
    <location>
        <begin position="207"/>
        <end position="233"/>
    </location>
</feature>
<evidence type="ECO:0000256" key="2">
    <source>
        <dbReference type="SAM" id="Phobius"/>
    </source>
</evidence>
<feature type="transmembrane region" description="Helical" evidence="2">
    <location>
        <begin position="112"/>
        <end position="133"/>
    </location>
</feature>
<feature type="transmembrane region" description="Helical" evidence="2">
    <location>
        <begin position="268"/>
        <end position="285"/>
    </location>
</feature>
<feature type="transmembrane region" description="Helical" evidence="2">
    <location>
        <begin position="175"/>
        <end position="195"/>
    </location>
</feature>
<keyword evidence="2" id="KW-1133">Transmembrane helix</keyword>
<dbReference type="InterPro" id="IPR000620">
    <property type="entry name" value="EamA_dom"/>
</dbReference>
<proteinExistence type="inferred from homology"/>
<dbReference type="KEGG" id="aqg:HRU87_06540"/>